<dbReference type="InterPro" id="IPR036995">
    <property type="entry name" value="MPG_sf"/>
</dbReference>
<keyword evidence="7" id="KW-1185">Reference proteome</keyword>
<evidence type="ECO:0000256" key="3">
    <source>
        <dbReference type="ARBA" id="ARBA00022801"/>
    </source>
</evidence>
<dbReference type="RefSeq" id="WP_066923506.1">
    <property type="nucleotide sequence ID" value="NZ_CP011971.1"/>
</dbReference>
<dbReference type="SUPFAM" id="SSF50486">
    <property type="entry name" value="FMT C-terminal domain-like"/>
    <property type="match status" value="1"/>
</dbReference>
<evidence type="ECO:0000313" key="6">
    <source>
        <dbReference type="EMBL" id="AMN48250.1"/>
    </source>
</evidence>
<comment type="similarity">
    <text evidence="1 5">Belongs to the DNA glycosylase MPG family.</text>
</comment>
<dbReference type="KEGG" id="sdf:ACG33_14315"/>
<dbReference type="STRING" id="465721.ACG33_14315"/>
<dbReference type="InterPro" id="IPR003180">
    <property type="entry name" value="MPG"/>
</dbReference>
<evidence type="ECO:0000313" key="7">
    <source>
        <dbReference type="Proteomes" id="UP000070250"/>
    </source>
</evidence>
<dbReference type="EMBL" id="CP011971">
    <property type="protein sequence ID" value="AMN48250.1"/>
    <property type="molecule type" value="Genomic_DNA"/>
</dbReference>
<dbReference type="Proteomes" id="UP000070250">
    <property type="component" value="Chromosome"/>
</dbReference>
<dbReference type="GO" id="GO:0003677">
    <property type="term" value="F:DNA binding"/>
    <property type="evidence" value="ECO:0007669"/>
    <property type="project" value="InterPro"/>
</dbReference>
<dbReference type="PANTHER" id="PTHR10429:SF0">
    <property type="entry name" value="DNA-3-METHYLADENINE GLYCOSYLASE"/>
    <property type="match status" value="1"/>
</dbReference>
<proteinExistence type="inferred from homology"/>
<dbReference type="NCBIfam" id="TIGR00567">
    <property type="entry name" value="3mg"/>
    <property type="match status" value="1"/>
</dbReference>
<dbReference type="OrthoDB" id="9794313at2"/>
<keyword evidence="4 5" id="KW-0234">DNA repair</keyword>
<dbReference type="PANTHER" id="PTHR10429">
    <property type="entry name" value="DNA-3-METHYLADENINE GLYCOSYLASE"/>
    <property type="match status" value="1"/>
</dbReference>
<reference evidence="6 7" key="1">
    <citation type="submission" date="2015-06" db="EMBL/GenBank/DDBJ databases">
        <title>A Comprehensive Approach to Explore the Metabolic and Phylogenetic Diversity of Bacterial Steroid Degradation in the Environment: Testosterone as an Example.</title>
        <authorList>
            <person name="Yang F.-C."/>
            <person name="Chen Y.-L."/>
            <person name="Yu C.-P."/>
            <person name="Tang S.-L."/>
            <person name="Wang P.-H."/>
            <person name="Ismail W."/>
            <person name="Wang C.-H."/>
            <person name="Yang C.-Y."/>
            <person name="Chiang Y.-R."/>
        </authorList>
    </citation>
    <scope>NUCLEOTIDE SEQUENCE [LARGE SCALE GENOMIC DNA]</scope>
    <source>
        <strain evidence="6 7">DSM 18526</strain>
    </source>
</reference>
<accession>A0A127FEB1</accession>
<dbReference type="Gene3D" id="3.10.300.10">
    <property type="entry name" value="Methylpurine-DNA glycosylase (MPG)"/>
    <property type="match status" value="1"/>
</dbReference>
<dbReference type="GO" id="GO:0003905">
    <property type="term" value="F:alkylbase DNA N-glycosylase activity"/>
    <property type="evidence" value="ECO:0007669"/>
    <property type="project" value="InterPro"/>
</dbReference>
<dbReference type="InterPro" id="IPR011034">
    <property type="entry name" value="Formyl_transferase-like_C_sf"/>
</dbReference>
<organism evidence="6 7">
    <name type="scientific">Steroidobacter denitrificans</name>
    <dbReference type="NCBI Taxonomy" id="465721"/>
    <lineage>
        <taxon>Bacteria</taxon>
        <taxon>Pseudomonadati</taxon>
        <taxon>Pseudomonadota</taxon>
        <taxon>Gammaproteobacteria</taxon>
        <taxon>Steroidobacterales</taxon>
        <taxon>Steroidobacteraceae</taxon>
        <taxon>Steroidobacter</taxon>
    </lineage>
</organism>
<dbReference type="HAMAP" id="MF_00527">
    <property type="entry name" value="3MGH"/>
    <property type="match status" value="1"/>
</dbReference>
<evidence type="ECO:0000256" key="2">
    <source>
        <dbReference type="ARBA" id="ARBA00022763"/>
    </source>
</evidence>
<evidence type="ECO:0000256" key="1">
    <source>
        <dbReference type="ARBA" id="ARBA00009232"/>
    </source>
</evidence>
<keyword evidence="3 5" id="KW-0378">Hydrolase</keyword>
<evidence type="ECO:0000256" key="5">
    <source>
        <dbReference type="HAMAP-Rule" id="MF_00527"/>
    </source>
</evidence>
<name>A0A127FEB1_STEDE</name>
<dbReference type="PATRIC" id="fig|465721.4.peg.3062"/>
<protein>
    <recommendedName>
        <fullName evidence="5">Putative 3-methyladenine DNA glycosylase</fullName>
        <ecNumber evidence="5">3.2.2.-</ecNumber>
    </recommendedName>
</protein>
<dbReference type="AlphaFoldDB" id="A0A127FEB1"/>
<dbReference type="Pfam" id="PF02245">
    <property type="entry name" value="Pur_DNA_glyco"/>
    <property type="match status" value="1"/>
</dbReference>
<gene>
    <name evidence="6" type="ORF">ACG33_14315</name>
</gene>
<evidence type="ECO:0000256" key="4">
    <source>
        <dbReference type="ARBA" id="ARBA00023204"/>
    </source>
</evidence>
<keyword evidence="2 5" id="KW-0227">DNA damage</keyword>
<dbReference type="EC" id="3.2.2.-" evidence="5"/>
<keyword evidence="6" id="KW-0326">Glycosidase</keyword>
<dbReference type="CDD" id="cd00540">
    <property type="entry name" value="AAG"/>
    <property type="match status" value="1"/>
</dbReference>
<sequence length="201" mass="22262">MPPAARKLPRDFYARDTLKVARELLGMHLVHVGPAGRQVGRIVETEAYQGPLDLAAHSSRGRTARTDVMFGPPGHAYVYLIYGFWNCLNVVAAAEGTPHAILLRALEPVEGTTGTTHGPGLLCRALHIDRSLNRTDLLGRTLWIERPADYRMPRVSRSPRIGVNYAGAWARKPWRFFDRDSPYVSTVTAAARRKALARAAP</sequence>
<dbReference type="GO" id="GO:0006284">
    <property type="term" value="P:base-excision repair"/>
    <property type="evidence" value="ECO:0007669"/>
    <property type="project" value="InterPro"/>
</dbReference>